<accession>A0A5C4NRU4</accession>
<organism evidence="1 2">
    <name type="scientific">Janthinobacterium lividum</name>
    <dbReference type="NCBI Taxonomy" id="29581"/>
    <lineage>
        <taxon>Bacteria</taxon>
        <taxon>Pseudomonadati</taxon>
        <taxon>Pseudomonadota</taxon>
        <taxon>Betaproteobacteria</taxon>
        <taxon>Burkholderiales</taxon>
        <taxon>Oxalobacteraceae</taxon>
        <taxon>Janthinobacterium</taxon>
    </lineage>
</organism>
<dbReference type="AlphaFoldDB" id="A0A5C4NRU4"/>
<reference evidence="1 2" key="1">
    <citation type="submission" date="2019-06" db="EMBL/GenBank/DDBJ databases">
        <title>Genome sequence of Janthinobacterium lividum UCD_MED1.</title>
        <authorList>
            <person name="De Leon M.E."/>
            <person name="Jospin G."/>
        </authorList>
    </citation>
    <scope>NUCLEOTIDE SEQUENCE [LARGE SCALE GENOMIC DNA]</scope>
    <source>
        <strain evidence="1 2">UCD_MED1</strain>
    </source>
</reference>
<evidence type="ECO:0000313" key="2">
    <source>
        <dbReference type="Proteomes" id="UP000305681"/>
    </source>
</evidence>
<protein>
    <submittedName>
        <fullName evidence="1">Uncharacterized protein</fullName>
    </submittedName>
</protein>
<evidence type="ECO:0000313" key="1">
    <source>
        <dbReference type="EMBL" id="TNC76712.1"/>
    </source>
</evidence>
<proteinExistence type="predicted"/>
<comment type="caution">
    <text evidence="1">The sequence shown here is derived from an EMBL/GenBank/DDBJ whole genome shotgun (WGS) entry which is preliminary data.</text>
</comment>
<sequence length="449" mass="49996">MYFRKDESLNRLAETVNVAQFVSFSPGKSQKQEYCRILGYKANYVFSSIRDALIALLNSSVDRSINIRSFLPNDPKSHEFIYGIRCIEKAVESVLRLGQAEFFVIANETIDVNDGGVSGVLQGGVIEFSPDDTPRCVEKAGTASLSYKWGKNLIESIYGIDFPLESSGCERIEFSIHPGACGWNNSHLIAWEYEETEFLELEPQNIWPNNFSKIVGDKAFGLLMADQANLPVPYTTVISRRIAPFSFGSATGKSERWIRTCPAEQVPGKYTTHHGWLDPFELMSREDPQHVHIASVLSQHAVRSEYSGALIVDASGQPLIEGKKGDGEAFMLGTAKPEELPKDVVSDVLNLFDKAYETFGPIRFEWVHDGSKAWIVQLHRGATTTLDKIIVPGEPEVWVKFEISAGLQALRKCLASLKNNEGLIIMGQVGLTSHVADILRKHNRPAKIF</sequence>
<dbReference type="EMBL" id="VDGE01000004">
    <property type="protein sequence ID" value="TNC76712.1"/>
    <property type="molecule type" value="Genomic_DNA"/>
</dbReference>
<name>A0A5C4NRU4_9BURK</name>
<dbReference type="Proteomes" id="UP000305681">
    <property type="component" value="Unassembled WGS sequence"/>
</dbReference>
<gene>
    <name evidence="1" type="ORF">FHI69_13215</name>
</gene>